<evidence type="ECO:0000313" key="10">
    <source>
        <dbReference type="Proteomes" id="UP000030755"/>
    </source>
</evidence>
<dbReference type="Proteomes" id="UP000030755">
    <property type="component" value="Unassembled WGS sequence"/>
</dbReference>
<dbReference type="InterPro" id="IPR000744">
    <property type="entry name" value="NSF_attach"/>
</dbReference>
<dbReference type="STRING" id="988480.A0A075B452"/>
<dbReference type="GO" id="GO:0005483">
    <property type="term" value="F:soluble NSF attachment protein activity"/>
    <property type="evidence" value="ECO:0007669"/>
    <property type="project" value="TreeGrafter"/>
</dbReference>
<evidence type="ECO:0000256" key="3">
    <source>
        <dbReference type="ARBA" id="ARBA00022448"/>
    </source>
</evidence>
<evidence type="ECO:0000256" key="2">
    <source>
        <dbReference type="ARBA" id="ARBA00010050"/>
    </source>
</evidence>
<dbReference type="CDD" id="cd15832">
    <property type="entry name" value="SNAP"/>
    <property type="match status" value="1"/>
</dbReference>
<keyword evidence="5 7" id="KW-0653">Protein transport</keyword>
<comment type="subcellular location">
    <subcellularLocation>
        <location evidence="1 7">Membrane</location>
        <topology evidence="1 7">Peripheral membrane protein</topology>
    </subcellularLocation>
</comment>
<dbReference type="FunFam" id="1.25.40.10:FF:000049">
    <property type="entry name" value="Alpha-soluble NSF attachment protein-like"/>
    <property type="match status" value="1"/>
</dbReference>
<reference evidence="11" key="2">
    <citation type="journal article" date="2018" name="Nat. Microbiol.">
        <title>Leveraging single-cell genomics to expand the fungal tree of life.</title>
        <authorList>
            <person name="Ahrendt S.R."/>
            <person name="Quandt C.A."/>
            <person name="Ciobanu D."/>
            <person name="Clum A."/>
            <person name="Salamov A."/>
            <person name="Andreopoulos B."/>
            <person name="Cheng J.F."/>
            <person name="Woyke T."/>
            <person name="Pelin A."/>
            <person name="Henrissat B."/>
            <person name="Reynolds N.K."/>
            <person name="Benny G.L."/>
            <person name="Smith M.E."/>
            <person name="James T.Y."/>
            <person name="Grigoriev I.V."/>
        </authorList>
    </citation>
    <scope>NUCLEOTIDE SEQUENCE [LARGE SCALE GENOMIC DNA]</scope>
    <source>
        <strain evidence="11">CSF55</strain>
    </source>
</reference>
<dbReference type="EMBL" id="KE560734">
    <property type="protein sequence ID" value="EPZ35874.1"/>
    <property type="molecule type" value="Genomic_DNA"/>
</dbReference>
<dbReference type="GO" id="GO:0035494">
    <property type="term" value="P:SNARE complex disassembly"/>
    <property type="evidence" value="ECO:0007669"/>
    <property type="project" value="TreeGrafter"/>
</dbReference>
<dbReference type="AlphaFoldDB" id="A0A075B452"/>
<keyword evidence="3 7" id="KW-0813">Transport</keyword>
<protein>
    <submittedName>
        <fullName evidence="9">TPR-like protein</fullName>
    </submittedName>
    <submittedName>
        <fullName evidence="8">Tetratricopeptide-like helical domain-containing protein</fullName>
    </submittedName>
</protein>
<comment type="function">
    <text evidence="7">Required for vesicular transport between the endoplasmic reticulum and the Golgi apparatus.</text>
</comment>
<dbReference type="SUPFAM" id="SSF48452">
    <property type="entry name" value="TPR-like"/>
    <property type="match status" value="1"/>
</dbReference>
<dbReference type="OMA" id="WSVKEYL"/>
<dbReference type="PRINTS" id="PR00448">
    <property type="entry name" value="NSFATTACHMNT"/>
</dbReference>
<dbReference type="EMBL" id="ML005116">
    <property type="protein sequence ID" value="RKP20072.1"/>
    <property type="molecule type" value="Genomic_DNA"/>
</dbReference>
<evidence type="ECO:0000256" key="4">
    <source>
        <dbReference type="ARBA" id="ARBA00022892"/>
    </source>
</evidence>
<keyword evidence="6 7" id="KW-0472">Membrane</keyword>
<sequence length="290" mass="32670">MSELEAFELIDKADKKVNSTSWFPFGGKSKQEDAVDLYTRAANILKNNKRWKESADTFSKVADLLVRLGERSEASSRYINAAQCYKKCSPEEAIIAYKNGIDILAEAGRFQSAASHQKEIAEILECDIGDMDRAILAYEAAADWYSGEDANALANSCWIKVAHLAAQHEKYEKAIEKFEYVAHASVDNSLAKWSVKEYLLKAGLCRFLQDGGDIVGIKKTIEKYRDIDMTFGSTREYKLLTEILEAVEQGDPQLYTDVVTEYDRFSKLDAWKTSILLKIKKSIEAEPSLT</sequence>
<dbReference type="Pfam" id="PF14938">
    <property type="entry name" value="SNAP"/>
    <property type="match status" value="1"/>
</dbReference>
<dbReference type="Proteomes" id="UP000281549">
    <property type="component" value="Unassembled WGS sequence"/>
</dbReference>
<evidence type="ECO:0000313" key="9">
    <source>
        <dbReference type="EMBL" id="RKP20072.1"/>
    </source>
</evidence>
<dbReference type="GO" id="GO:0005774">
    <property type="term" value="C:vacuolar membrane"/>
    <property type="evidence" value="ECO:0007669"/>
    <property type="project" value="TreeGrafter"/>
</dbReference>
<dbReference type="HOGENOM" id="CLU_046329_0_2_1"/>
<name>A0A075B452_ROZAC</name>
<dbReference type="GO" id="GO:0019905">
    <property type="term" value="F:syntaxin binding"/>
    <property type="evidence" value="ECO:0007669"/>
    <property type="project" value="TreeGrafter"/>
</dbReference>
<evidence type="ECO:0000256" key="6">
    <source>
        <dbReference type="ARBA" id="ARBA00023136"/>
    </source>
</evidence>
<dbReference type="PANTHER" id="PTHR13768">
    <property type="entry name" value="SOLUBLE NSF ATTACHMENT PROTEIN SNAP"/>
    <property type="match status" value="1"/>
</dbReference>
<dbReference type="InterPro" id="IPR011990">
    <property type="entry name" value="TPR-like_helical_dom_sf"/>
</dbReference>
<reference evidence="9" key="3">
    <citation type="submission" date="2018-08" db="EMBL/GenBank/DDBJ databases">
        <title>Leveraging single-cell genomics to expand the Fungal Tree of Life.</title>
        <authorList>
            <consortium name="DOE Joint Genome Institute"/>
            <person name="Ahrendt S.R."/>
            <person name="Quandt C.A."/>
            <person name="Ciobanu D."/>
            <person name="Clum A."/>
            <person name="Salamov A."/>
            <person name="Andreopoulos B."/>
            <person name="Cheng J.-F."/>
            <person name="Woyke T."/>
            <person name="Pelin A."/>
            <person name="Henrissat B."/>
            <person name="Reynolds N."/>
            <person name="Benny G.L."/>
            <person name="Smith M.E."/>
            <person name="James T.Y."/>
            <person name="Grigoriev I.V."/>
        </authorList>
    </citation>
    <scope>NUCLEOTIDE SEQUENCE</scope>
    <source>
        <strain evidence="9">CSF55</strain>
    </source>
</reference>
<dbReference type="GO" id="GO:0006886">
    <property type="term" value="P:intracellular protein transport"/>
    <property type="evidence" value="ECO:0007669"/>
    <property type="project" value="UniProtKB-UniRule"/>
</dbReference>
<evidence type="ECO:0000256" key="5">
    <source>
        <dbReference type="ARBA" id="ARBA00022927"/>
    </source>
</evidence>
<dbReference type="PANTHER" id="PTHR13768:SF8">
    <property type="entry name" value="ALPHA-SOLUBLE NSF ATTACHMENT PROTEIN"/>
    <property type="match status" value="1"/>
</dbReference>
<gene>
    <name evidence="8" type="ORF">O9G_004159</name>
    <name evidence="9" type="ORF">ROZALSC1DRAFT_28390</name>
</gene>
<keyword evidence="10" id="KW-1185">Reference proteome</keyword>
<dbReference type="Gene3D" id="1.25.40.10">
    <property type="entry name" value="Tetratricopeptide repeat domain"/>
    <property type="match status" value="1"/>
</dbReference>
<keyword evidence="4 7" id="KW-0931">ER-Golgi transport</keyword>
<comment type="similarity">
    <text evidence="2 7">Belongs to the SNAP family.</text>
</comment>
<dbReference type="GO" id="GO:0031201">
    <property type="term" value="C:SNARE complex"/>
    <property type="evidence" value="ECO:0007669"/>
    <property type="project" value="TreeGrafter"/>
</dbReference>
<accession>A0A075B452</accession>
<dbReference type="OrthoDB" id="9984275at2759"/>
<reference evidence="8 10" key="1">
    <citation type="journal article" date="2013" name="Curr. Biol.">
        <title>Shared signatures of parasitism and phylogenomics unite Cryptomycota and microsporidia.</title>
        <authorList>
            <person name="James T.Y."/>
            <person name="Pelin A."/>
            <person name="Bonen L."/>
            <person name="Ahrendt S."/>
            <person name="Sain D."/>
            <person name="Corradi N."/>
            <person name="Stajich J.E."/>
        </authorList>
    </citation>
    <scope>NUCLEOTIDE SEQUENCE [LARGE SCALE GENOMIC DNA]</scope>
    <source>
        <strain evidence="8 10">CSF55</strain>
        <strain evidence="8 10">CSF55</strain>
    </source>
</reference>
<evidence type="ECO:0000313" key="11">
    <source>
        <dbReference type="Proteomes" id="UP000281549"/>
    </source>
</evidence>
<evidence type="ECO:0000313" key="8">
    <source>
        <dbReference type="EMBL" id="EPZ35874.1"/>
    </source>
</evidence>
<evidence type="ECO:0000256" key="7">
    <source>
        <dbReference type="RuleBase" id="RU367013"/>
    </source>
</evidence>
<organism evidence="8 10">
    <name type="scientific">Rozella allomycis (strain CSF55)</name>
    <dbReference type="NCBI Taxonomy" id="988480"/>
    <lineage>
        <taxon>Eukaryota</taxon>
        <taxon>Fungi</taxon>
        <taxon>Fungi incertae sedis</taxon>
        <taxon>Cryptomycota</taxon>
        <taxon>Cryptomycota incertae sedis</taxon>
        <taxon>Rozella</taxon>
    </lineage>
</organism>
<evidence type="ECO:0000256" key="1">
    <source>
        <dbReference type="ARBA" id="ARBA00004170"/>
    </source>
</evidence>
<proteinExistence type="inferred from homology"/>